<dbReference type="Gene3D" id="3.30.230.30">
    <property type="entry name" value="Impact, N-terminal domain"/>
    <property type="match status" value="1"/>
</dbReference>
<evidence type="ECO:0000256" key="1">
    <source>
        <dbReference type="ARBA" id="ARBA00007665"/>
    </source>
</evidence>
<comment type="caution">
    <text evidence="4">The sequence shown here is derived from an EMBL/GenBank/DDBJ whole genome shotgun (WGS) entry which is preliminary data.</text>
</comment>
<protein>
    <recommendedName>
        <fullName evidence="6">Impact N-terminal domain-containing protein</fullName>
    </recommendedName>
</protein>
<dbReference type="Pfam" id="PF01205">
    <property type="entry name" value="Impact_N"/>
    <property type="match status" value="1"/>
</dbReference>
<name>A1HN60_9FIRM</name>
<dbReference type="Gene3D" id="3.30.70.240">
    <property type="match status" value="1"/>
</dbReference>
<evidence type="ECO:0000259" key="3">
    <source>
        <dbReference type="Pfam" id="PF09186"/>
    </source>
</evidence>
<evidence type="ECO:0000313" key="4">
    <source>
        <dbReference type="EMBL" id="EAX48687.1"/>
    </source>
</evidence>
<dbReference type="InterPro" id="IPR015796">
    <property type="entry name" value="Impact_YigZ-like"/>
</dbReference>
<accession>A1HN60</accession>
<dbReference type="NCBIfam" id="TIGR00257">
    <property type="entry name" value="IMPACT_YIGZ"/>
    <property type="match status" value="1"/>
</dbReference>
<organism evidence="4 5">
    <name type="scientific">Thermosinus carboxydivorans Nor1</name>
    <dbReference type="NCBI Taxonomy" id="401526"/>
    <lineage>
        <taxon>Bacteria</taxon>
        <taxon>Bacillati</taxon>
        <taxon>Bacillota</taxon>
        <taxon>Negativicutes</taxon>
        <taxon>Selenomonadales</taxon>
        <taxon>Sporomusaceae</taxon>
        <taxon>Thermosinus</taxon>
    </lineage>
</organism>
<dbReference type="GO" id="GO:0006446">
    <property type="term" value="P:regulation of translational initiation"/>
    <property type="evidence" value="ECO:0007669"/>
    <property type="project" value="TreeGrafter"/>
</dbReference>
<reference evidence="4 5" key="2">
    <citation type="submission" date="2007-01" db="EMBL/GenBank/DDBJ databases">
        <title>Sequencing of the draft genome and assembly of Thermosinus carboxydivorans Nor1.</title>
        <authorList>
            <consortium name="US DOE Joint Genome Institute (JGI-PGF)"/>
            <person name="Copeland A."/>
            <person name="Lucas S."/>
            <person name="Lapidus A."/>
            <person name="Barry K."/>
            <person name="Glavina del Rio T."/>
            <person name="Dalin E."/>
            <person name="Tice H."/>
            <person name="Bruce D."/>
            <person name="Pitluck S."/>
            <person name="Richardson P."/>
        </authorList>
    </citation>
    <scope>NUCLEOTIDE SEQUENCE [LARGE SCALE GENOMIC DNA]</scope>
    <source>
        <strain evidence="4 5">Nor1</strain>
    </source>
</reference>
<dbReference type="eggNOG" id="COG1739">
    <property type="taxonomic scope" value="Bacteria"/>
</dbReference>
<feature type="domain" description="UPF0029" evidence="3">
    <location>
        <begin position="141"/>
        <end position="194"/>
    </location>
</feature>
<dbReference type="AlphaFoldDB" id="A1HN60"/>
<feature type="domain" description="Impact N-terminal" evidence="2">
    <location>
        <begin position="19"/>
        <end position="120"/>
    </location>
</feature>
<dbReference type="OrthoDB" id="9813771at2"/>
<dbReference type="Proteomes" id="UP000005139">
    <property type="component" value="Unassembled WGS sequence"/>
</dbReference>
<dbReference type="EMBL" id="AAWL01000002">
    <property type="protein sequence ID" value="EAX48687.1"/>
    <property type="molecule type" value="Genomic_DNA"/>
</dbReference>
<evidence type="ECO:0008006" key="6">
    <source>
        <dbReference type="Google" id="ProtNLM"/>
    </source>
</evidence>
<dbReference type="InterPro" id="IPR015269">
    <property type="entry name" value="UPF0029_Impact_C"/>
</dbReference>
<dbReference type="InterPro" id="IPR023582">
    <property type="entry name" value="Impact"/>
</dbReference>
<gene>
    <name evidence="4" type="ORF">TcarDRAFT_2159</name>
</gene>
<dbReference type="GO" id="GO:0005737">
    <property type="term" value="C:cytoplasm"/>
    <property type="evidence" value="ECO:0007669"/>
    <property type="project" value="TreeGrafter"/>
</dbReference>
<dbReference type="Pfam" id="PF09186">
    <property type="entry name" value="DUF1949"/>
    <property type="match status" value="1"/>
</dbReference>
<dbReference type="SUPFAM" id="SSF54980">
    <property type="entry name" value="EF-G C-terminal domain-like"/>
    <property type="match status" value="1"/>
</dbReference>
<dbReference type="InterPro" id="IPR035647">
    <property type="entry name" value="EFG_III/V"/>
</dbReference>
<sequence length="211" mass="23170">MESYRTVIGYGETGLEISKSKFIVQVNRAISAKDAIDFIEIVKKKHRDATHNCSAFIIGPRGEHQKADDDGEPAGTAGIPILETLKKNKITDAVIVVTRYYGGIKLGAGGLIRAYGKVAALGLQAAGILERIPHTHIILKTNYDLFGIVENYLHSNNYIIKKKDFAEQVTLHVLVEKNRETSLCQTITNLTSGRITLSTAGIQYVDKTLCI</sequence>
<dbReference type="InterPro" id="IPR001498">
    <property type="entry name" value="Impact_N"/>
</dbReference>
<dbReference type="InterPro" id="IPR020568">
    <property type="entry name" value="Ribosomal_Su5_D2-typ_SF"/>
</dbReference>
<dbReference type="PANTHER" id="PTHR16301">
    <property type="entry name" value="IMPACT-RELATED"/>
    <property type="match status" value="1"/>
</dbReference>
<dbReference type="InterPro" id="IPR020569">
    <property type="entry name" value="UPF0029_Impact_CS"/>
</dbReference>
<proteinExistence type="inferred from homology"/>
<dbReference type="PROSITE" id="PS00910">
    <property type="entry name" value="UPF0029"/>
    <property type="match status" value="1"/>
</dbReference>
<dbReference type="SUPFAM" id="SSF54211">
    <property type="entry name" value="Ribosomal protein S5 domain 2-like"/>
    <property type="match status" value="1"/>
</dbReference>
<keyword evidence="5" id="KW-1185">Reference proteome</keyword>
<comment type="similarity">
    <text evidence="1">Belongs to the IMPACT family.</text>
</comment>
<evidence type="ECO:0000259" key="2">
    <source>
        <dbReference type="Pfam" id="PF01205"/>
    </source>
</evidence>
<dbReference type="InterPro" id="IPR036956">
    <property type="entry name" value="Impact_N_sf"/>
</dbReference>
<dbReference type="RefSeq" id="WP_007288458.1">
    <property type="nucleotide sequence ID" value="NZ_AAWL01000002.1"/>
</dbReference>
<dbReference type="PANTHER" id="PTHR16301:SF20">
    <property type="entry name" value="IMPACT FAMILY MEMBER YIGZ"/>
    <property type="match status" value="1"/>
</dbReference>
<reference evidence="4 5" key="1">
    <citation type="submission" date="2007-01" db="EMBL/GenBank/DDBJ databases">
        <title>Annotation of the draft genome assembly of Thermosinus carboxydivorans Nor1.</title>
        <authorList>
            <consortium name="US DOE Joint Genome Institute (JGI-ORNL)"/>
            <person name="Larimer F."/>
            <person name="Land M."/>
            <person name="Hauser L."/>
        </authorList>
    </citation>
    <scope>NUCLEOTIDE SEQUENCE [LARGE SCALE GENOMIC DNA]</scope>
    <source>
        <strain evidence="4 5">Nor1</strain>
    </source>
</reference>
<evidence type="ECO:0000313" key="5">
    <source>
        <dbReference type="Proteomes" id="UP000005139"/>
    </source>
</evidence>